<dbReference type="AlphaFoldDB" id="A0A2K1L1F2"/>
<dbReference type="EnsemblPlants" id="Pp3c2_13861V3.1">
    <property type="protein sequence ID" value="PAC:32934748.CDS.1"/>
    <property type="gene ID" value="Pp3c2_13861"/>
</dbReference>
<dbReference type="EMBL" id="ABEU02000002">
    <property type="protein sequence ID" value="PNR59857.1"/>
    <property type="molecule type" value="Genomic_DNA"/>
</dbReference>
<reference evidence="1 3" key="1">
    <citation type="journal article" date="2008" name="Science">
        <title>The Physcomitrella genome reveals evolutionary insights into the conquest of land by plants.</title>
        <authorList>
            <person name="Rensing S."/>
            <person name="Lang D."/>
            <person name="Zimmer A."/>
            <person name="Terry A."/>
            <person name="Salamov A."/>
            <person name="Shapiro H."/>
            <person name="Nishiyama T."/>
            <person name="Perroud P.-F."/>
            <person name="Lindquist E."/>
            <person name="Kamisugi Y."/>
            <person name="Tanahashi T."/>
            <person name="Sakakibara K."/>
            <person name="Fujita T."/>
            <person name="Oishi K."/>
            <person name="Shin-I T."/>
            <person name="Kuroki Y."/>
            <person name="Toyoda A."/>
            <person name="Suzuki Y."/>
            <person name="Hashimoto A."/>
            <person name="Yamaguchi K."/>
            <person name="Sugano A."/>
            <person name="Kohara Y."/>
            <person name="Fujiyama A."/>
            <person name="Anterola A."/>
            <person name="Aoki S."/>
            <person name="Ashton N."/>
            <person name="Barbazuk W.B."/>
            <person name="Barker E."/>
            <person name="Bennetzen J."/>
            <person name="Bezanilla M."/>
            <person name="Blankenship R."/>
            <person name="Cho S.H."/>
            <person name="Dutcher S."/>
            <person name="Estelle M."/>
            <person name="Fawcett J.A."/>
            <person name="Gundlach H."/>
            <person name="Hanada K."/>
            <person name="Heyl A."/>
            <person name="Hicks K.A."/>
            <person name="Hugh J."/>
            <person name="Lohr M."/>
            <person name="Mayer K."/>
            <person name="Melkozernov A."/>
            <person name="Murata T."/>
            <person name="Nelson D."/>
            <person name="Pils B."/>
            <person name="Prigge M."/>
            <person name="Reiss B."/>
            <person name="Renner T."/>
            <person name="Rombauts S."/>
            <person name="Rushton P."/>
            <person name="Sanderfoot A."/>
            <person name="Schween G."/>
            <person name="Shiu S.-H."/>
            <person name="Stueber K."/>
            <person name="Theodoulou F.L."/>
            <person name="Tu H."/>
            <person name="Van de Peer Y."/>
            <person name="Verrier P.J."/>
            <person name="Waters E."/>
            <person name="Wood A."/>
            <person name="Yang L."/>
            <person name="Cove D."/>
            <person name="Cuming A."/>
            <person name="Hasebe M."/>
            <person name="Lucas S."/>
            <person name="Mishler D.B."/>
            <person name="Reski R."/>
            <person name="Grigoriev I."/>
            <person name="Quatrano R.S."/>
            <person name="Boore J.L."/>
        </authorList>
    </citation>
    <scope>NUCLEOTIDE SEQUENCE [LARGE SCALE GENOMIC DNA]</scope>
    <source>
        <strain evidence="2 3">cv. Gransden 2004</strain>
    </source>
</reference>
<evidence type="ECO:0000313" key="1">
    <source>
        <dbReference type="EMBL" id="PNR59857.1"/>
    </source>
</evidence>
<dbReference type="InParanoid" id="A0A2K1L1F2"/>
<sequence length="70" mass="7956">MKKRAPTTLGHRDRLHHSCPPIQGIETMLLLTPNEQQRFGAIFLNGLSAHSFLTKMGRGHGQCRHRKNKV</sequence>
<organism evidence="1">
    <name type="scientific">Physcomitrium patens</name>
    <name type="common">Spreading-leaved earth moss</name>
    <name type="synonym">Physcomitrella patens</name>
    <dbReference type="NCBI Taxonomy" id="3218"/>
    <lineage>
        <taxon>Eukaryota</taxon>
        <taxon>Viridiplantae</taxon>
        <taxon>Streptophyta</taxon>
        <taxon>Embryophyta</taxon>
        <taxon>Bryophyta</taxon>
        <taxon>Bryophytina</taxon>
        <taxon>Bryopsida</taxon>
        <taxon>Funariidae</taxon>
        <taxon>Funariales</taxon>
        <taxon>Funariaceae</taxon>
        <taxon>Physcomitrium</taxon>
    </lineage>
</organism>
<reference evidence="1 3" key="2">
    <citation type="journal article" date="2018" name="Plant J.">
        <title>The Physcomitrella patens chromosome-scale assembly reveals moss genome structure and evolution.</title>
        <authorList>
            <person name="Lang D."/>
            <person name="Ullrich K.K."/>
            <person name="Murat F."/>
            <person name="Fuchs J."/>
            <person name="Jenkins J."/>
            <person name="Haas F.B."/>
            <person name="Piednoel M."/>
            <person name="Gundlach H."/>
            <person name="Van Bel M."/>
            <person name="Meyberg R."/>
            <person name="Vives C."/>
            <person name="Morata J."/>
            <person name="Symeonidi A."/>
            <person name="Hiss M."/>
            <person name="Muchero W."/>
            <person name="Kamisugi Y."/>
            <person name="Saleh O."/>
            <person name="Blanc G."/>
            <person name="Decker E.L."/>
            <person name="van Gessel N."/>
            <person name="Grimwood J."/>
            <person name="Hayes R.D."/>
            <person name="Graham S.W."/>
            <person name="Gunter L.E."/>
            <person name="McDaniel S.F."/>
            <person name="Hoernstein S.N.W."/>
            <person name="Larsson A."/>
            <person name="Li F.W."/>
            <person name="Perroud P.F."/>
            <person name="Phillips J."/>
            <person name="Ranjan P."/>
            <person name="Rokshar D.S."/>
            <person name="Rothfels C.J."/>
            <person name="Schneider L."/>
            <person name="Shu S."/>
            <person name="Stevenson D.W."/>
            <person name="Thummler F."/>
            <person name="Tillich M."/>
            <person name="Villarreal Aguilar J.C."/>
            <person name="Widiez T."/>
            <person name="Wong G.K."/>
            <person name="Wymore A."/>
            <person name="Zhang Y."/>
            <person name="Zimmer A.D."/>
            <person name="Quatrano R.S."/>
            <person name="Mayer K.F.X."/>
            <person name="Goodstein D."/>
            <person name="Casacuberta J.M."/>
            <person name="Vandepoele K."/>
            <person name="Reski R."/>
            <person name="Cuming A.C."/>
            <person name="Tuskan G.A."/>
            <person name="Maumus F."/>
            <person name="Salse J."/>
            <person name="Schmutz J."/>
            <person name="Rensing S.A."/>
        </authorList>
    </citation>
    <scope>NUCLEOTIDE SEQUENCE [LARGE SCALE GENOMIC DNA]</scope>
    <source>
        <strain evidence="2 3">cv. Gransden 2004</strain>
    </source>
</reference>
<gene>
    <name evidence="1" type="ORF">PHYPA_002649</name>
</gene>
<name>A0A2K1L1F2_PHYPA</name>
<evidence type="ECO:0000313" key="3">
    <source>
        <dbReference type="Proteomes" id="UP000006727"/>
    </source>
</evidence>
<keyword evidence="3" id="KW-1185">Reference proteome</keyword>
<dbReference type="Proteomes" id="UP000006727">
    <property type="component" value="Chromosome 2"/>
</dbReference>
<evidence type="ECO:0000313" key="2">
    <source>
        <dbReference type="EnsemblPlants" id="PAC:32934748.CDS.1"/>
    </source>
</evidence>
<proteinExistence type="predicted"/>
<reference evidence="2" key="3">
    <citation type="submission" date="2020-12" db="UniProtKB">
        <authorList>
            <consortium name="EnsemblPlants"/>
        </authorList>
    </citation>
    <scope>IDENTIFICATION</scope>
</reference>
<accession>A0A2K1L1F2</accession>
<dbReference type="Gramene" id="Pp3c2_13861V3.1">
    <property type="protein sequence ID" value="PAC:32934748.CDS.1"/>
    <property type="gene ID" value="Pp3c2_13861"/>
</dbReference>
<protein>
    <submittedName>
        <fullName evidence="1 2">Uncharacterized protein</fullName>
    </submittedName>
</protein>